<sequence>MNFDKSLNLSGDLLTVTYSIFCSHEDAVTQAKEISVENTIEFPLDLLPEGDIKNHLTGKVLEVEEIGPSHNRVVISYPVETTADEFIYVLNVMFGNVSMMRNVKVESFDLPPVLLQHFKGPRFGRIGLRKLLNAATRPMLCAALKPLGSSPKEFADIIRLMGLGGIDIVKEDHNIGNQKFARFKDRVKACAEAMQEANQKTGFKSLYIPNISGPVTEVLERALYAKEVGAGGVMVIPGLVGLDFIRVLSDDDSFGLPILHHPAFHGTYVHNPIQGFSFGCWYGQIPRLVGSDVTIFPNYGGRFSYPREGVQQIIDQTKAPMGHIRSIFPAPGGGMTFENIPDILKVYGRDVMFLMGGGLFRNGPDLTENCRKFRELVERV</sequence>
<organism evidence="2 3">
    <name type="scientific">Leptolinea tardivitalis</name>
    <dbReference type="NCBI Taxonomy" id="229920"/>
    <lineage>
        <taxon>Bacteria</taxon>
        <taxon>Bacillati</taxon>
        <taxon>Chloroflexota</taxon>
        <taxon>Anaerolineae</taxon>
        <taxon>Anaerolineales</taxon>
        <taxon>Anaerolineaceae</taxon>
        <taxon>Leptolinea</taxon>
    </lineage>
</organism>
<comment type="caution">
    <text evidence="2">The sequence shown here is derived from an EMBL/GenBank/DDBJ whole genome shotgun (WGS) entry which is preliminary data.</text>
</comment>
<dbReference type="OrthoDB" id="9770811at2"/>
<dbReference type="GO" id="GO:0016984">
    <property type="term" value="F:ribulose-bisphosphate carboxylase activity"/>
    <property type="evidence" value="ECO:0007669"/>
    <property type="project" value="InterPro"/>
</dbReference>
<keyword evidence="3" id="KW-1185">Reference proteome</keyword>
<gene>
    <name evidence="2" type="ORF">ADM99_05180</name>
</gene>
<dbReference type="InterPro" id="IPR036422">
    <property type="entry name" value="RuBisCO_lsu_N_sf"/>
</dbReference>
<dbReference type="PANTHER" id="PTHR42704:SF17">
    <property type="entry name" value="RIBULOSE BISPHOSPHATE CARBOXYLASE LARGE CHAIN"/>
    <property type="match status" value="1"/>
</dbReference>
<dbReference type="Proteomes" id="UP000050430">
    <property type="component" value="Unassembled WGS sequence"/>
</dbReference>
<dbReference type="Gene3D" id="3.20.20.110">
    <property type="entry name" value="Ribulose bisphosphate carboxylase, large subunit, C-terminal domain"/>
    <property type="match status" value="1"/>
</dbReference>
<dbReference type="InterPro" id="IPR000685">
    <property type="entry name" value="RuBisCO_lsu_C"/>
</dbReference>
<dbReference type="InterPro" id="IPR033966">
    <property type="entry name" value="RuBisCO"/>
</dbReference>
<dbReference type="Pfam" id="PF00016">
    <property type="entry name" value="RuBisCO_large"/>
    <property type="match status" value="1"/>
</dbReference>
<accession>A0A0P6WR09</accession>
<evidence type="ECO:0000313" key="2">
    <source>
        <dbReference type="EMBL" id="KPL72520.1"/>
    </source>
</evidence>
<protein>
    <recommendedName>
        <fullName evidence="1">Ribulose bisphosphate carboxylase large subunit C-terminal domain-containing protein</fullName>
    </recommendedName>
</protein>
<reference evidence="2 3" key="1">
    <citation type="submission" date="2015-07" db="EMBL/GenBank/DDBJ databases">
        <title>Genome sequence of Leptolinea tardivitalis DSM 16556.</title>
        <authorList>
            <person name="Hemp J."/>
            <person name="Ward L.M."/>
            <person name="Pace L.A."/>
            <person name="Fischer W.W."/>
        </authorList>
    </citation>
    <scope>NUCLEOTIDE SEQUENCE [LARGE SCALE GENOMIC DNA]</scope>
    <source>
        <strain evidence="2 3">YMTK-2</strain>
    </source>
</reference>
<evidence type="ECO:0000313" key="3">
    <source>
        <dbReference type="Proteomes" id="UP000050430"/>
    </source>
</evidence>
<dbReference type="RefSeq" id="WP_062421436.1">
    <property type="nucleotide sequence ID" value="NZ_BBYA01000008.1"/>
</dbReference>
<dbReference type="SFLD" id="SFLDG00301">
    <property type="entry name" value="RuBisCO-like_proteins"/>
    <property type="match status" value="1"/>
</dbReference>
<dbReference type="SUPFAM" id="SSF51649">
    <property type="entry name" value="RuBisCo, C-terminal domain"/>
    <property type="match status" value="1"/>
</dbReference>
<feature type="domain" description="Ribulose bisphosphate carboxylase large subunit C-terminal" evidence="1">
    <location>
        <begin position="128"/>
        <end position="360"/>
    </location>
</feature>
<proteinExistence type="predicted"/>
<dbReference type="CDD" id="cd08210">
    <property type="entry name" value="RLP_RrRLP"/>
    <property type="match status" value="1"/>
</dbReference>
<dbReference type="Gene3D" id="3.30.70.150">
    <property type="entry name" value="RuBisCO large subunit, N-terminal domain"/>
    <property type="match status" value="1"/>
</dbReference>
<name>A0A0P6WR09_9CHLR</name>
<dbReference type="SFLD" id="SFLDS00014">
    <property type="entry name" value="RuBisCO"/>
    <property type="match status" value="1"/>
</dbReference>
<dbReference type="InterPro" id="IPR036376">
    <property type="entry name" value="RuBisCO_lsu_C_sf"/>
</dbReference>
<dbReference type="EMBL" id="LGCK01000007">
    <property type="protein sequence ID" value="KPL72520.1"/>
    <property type="molecule type" value="Genomic_DNA"/>
</dbReference>
<dbReference type="GO" id="GO:0015977">
    <property type="term" value="P:carbon fixation"/>
    <property type="evidence" value="ECO:0007669"/>
    <property type="project" value="InterPro"/>
</dbReference>
<dbReference type="PANTHER" id="PTHR42704">
    <property type="entry name" value="RIBULOSE BISPHOSPHATE CARBOXYLASE"/>
    <property type="match status" value="1"/>
</dbReference>
<dbReference type="GO" id="GO:0000287">
    <property type="term" value="F:magnesium ion binding"/>
    <property type="evidence" value="ECO:0007669"/>
    <property type="project" value="InterPro"/>
</dbReference>
<dbReference type="SUPFAM" id="SSF54966">
    <property type="entry name" value="RuBisCO, large subunit, small (N-terminal) domain"/>
    <property type="match status" value="1"/>
</dbReference>
<dbReference type="AlphaFoldDB" id="A0A0P6WR09"/>
<evidence type="ECO:0000259" key="1">
    <source>
        <dbReference type="Pfam" id="PF00016"/>
    </source>
</evidence>
<dbReference type="STRING" id="229920.ADM99_05180"/>